<evidence type="ECO:0000256" key="5">
    <source>
        <dbReference type="ARBA" id="ARBA00022919"/>
    </source>
</evidence>
<keyword evidence="11" id="KW-0808">Transferase</keyword>
<evidence type="ECO:0000256" key="6">
    <source>
        <dbReference type="ARBA" id="ARBA00022989"/>
    </source>
</evidence>
<sequence>MFSTIKRFINYIRWLYMQYLLNTALYMLEPPEIKLFNFIILVVFVTAAYSTYIFLPSQMFRFFDWITHINDSA</sequence>
<feature type="transmembrane region" description="Helical" evidence="10">
    <location>
        <begin position="35"/>
        <end position="55"/>
    </location>
</feature>
<comment type="pathway">
    <text evidence="2">Lipid metabolism.</text>
</comment>
<dbReference type="InterPro" id="IPR024512">
    <property type="entry name" value="Ser_palmitoyltrfase_ssu-like"/>
</dbReference>
<organism evidence="11 12">
    <name type="scientific">Brachionus plicatilis</name>
    <name type="common">Marine rotifer</name>
    <name type="synonym">Brachionus muelleri</name>
    <dbReference type="NCBI Taxonomy" id="10195"/>
    <lineage>
        <taxon>Eukaryota</taxon>
        <taxon>Metazoa</taxon>
        <taxon>Spiralia</taxon>
        <taxon>Gnathifera</taxon>
        <taxon>Rotifera</taxon>
        <taxon>Eurotatoria</taxon>
        <taxon>Monogononta</taxon>
        <taxon>Pseudotrocha</taxon>
        <taxon>Ploima</taxon>
        <taxon>Brachionidae</taxon>
        <taxon>Brachionus</taxon>
    </lineage>
</organism>
<dbReference type="PANTHER" id="PTHR47084">
    <property type="entry name" value="SERINE PALMITOYLTRANSFERASE SMALL SUBUNIT A"/>
    <property type="match status" value="1"/>
</dbReference>
<gene>
    <name evidence="11" type="ORF">BpHYR1_046788</name>
</gene>
<evidence type="ECO:0000256" key="8">
    <source>
        <dbReference type="ARBA" id="ARBA00023136"/>
    </source>
</evidence>
<accession>A0A3M7QR08</accession>
<evidence type="ECO:0000313" key="11">
    <source>
        <dbReference type="EMBL" id="RNA13405.1"/>
    </source>
</evidence>
<keyword evidence="6 10" id="KW-1133">Transmembrane helix</keyword>
<evidence type="ECO:0000256" key="2">
    <source>
        <dbReference type="ARBA" id="ARBA00005189"/>
    </source>
</evidence>
<keyword evidence="5" id="KW-0746">Sphingolipid metabolism</keyword>
<dbReference type="Pfam" id="PF11779">
    <property type="entry name" value="SPT_ssu-like"/>
    <property type="match status" value="1"/>
</dbReference>
<dbReference type="GO" id="GO:0046513">
    <property type="term" value="P:ceramide biosynthetic process"/>
    <property type="evidence" value="ECO:0007669"/>
    <property type="project" value="TreeGrafter"/>
</dbReference>
<dbReference type="PANTHER" id="PTHR47084:SF1">
    <property type="entry name" value="SERINE PALMITOYLTRANSFERASE SMALL SUBUNIT A"/>
    <property type="match status" value="1"/>
</dbReference>
<keyword evidence="7" id="KW-0443">Lipid metabolism</keyword>
<evidence type="ECO:0000256" key="7">
    <source>
        <dbReference type="ARBA" id="ARBA00023098"/>
    </source>
</evidence>
<evidence type="ECO:0000256" key="4">
    <source>
        <dbReference type="ARBA" id="ARBA00022824"/>
    </source>
</evidence>
<evidence type="ECO:0000256" key="3">
    <source>
        <dbReference type="ARBA" id="ARBA00022692"/>
    </source>
</evidence>
<dbReference type="InterPro" id="IPR051900">
    <property type="entry name" value="SPT_small_subunit"/>
</dbReference>
<evidence type="ECO:0000313" key="12">
    <source>
        <dbReference type="Proteomes" id="UP000276133"/>
    </source>
</evidence>
<dbReference type="GO" id="GO:0017059">
    <property type="term" value="C:serine palmitoyltransferase complex"/>
    <property type="evidence" value="ECO:0007669"/>
    <property type="project" value="TreeGrafter"/>
</dbReference>
<dbReference type="GO" id="GO:0005789">
    <property type="term" value="C:endoplasmic reticulum membrane"/>
    <property type="evidence" value="ECO:0007669"/>
    <property type="project" value="UniProtKB-SubCell"/>
</dbReference>
<keyword evidence="8 10" id="KW-0472">Membrane</keyword>
<evidence type="ECO:0000256" key="10">
    <source>
        <dbReference type="SAM" id="Phobius"/>
    </source>
</evidence>
<comment type="similarity">
    <text evidence="9">Belongs to the SPTSS family. SPTSSA subfamily.</text>
</comment>
<comment type="caution">
    <text evidence="11">The sequence shown here is derived from an EMBL/GenBank/DDBJ whole genome shotgun (WGS) entry which is preliminary data.</text>
</comment>
<comment type="subcellular location">
    <subcellularLocation>
        <location evidence="1">Endoplasmic reticulum membrane</location>
        <topology evidence="1">Multi-pass membrane protein</topology>
    </subcellularLocation>
</comment>
<dbReference type="GO" id="GO:0004758">
    <property type="term" value="F:serine C-palmitoyltransferase activity"/>
    <property type="evidence" value="ECO:0007669"/>
    <property type="project" value="TreeGrafter"/>
</dbReference>
<keyword evidence="12" id="KW-1185">Reference proteome</keyword>
<keyword evidence="3 10" id="KW-0812">Transmembrane</keyword>
<keyword evidence="4" id="KW-0256">Endoplasmic reticulum</keyword>
<feature type="non-terminal residue" evidence="11">
    <location>
        <position position="73"/>
    </location>
</feature>
<reference evidence="11 12" key="1">
    <citation type="journal article" date="2018" name="Sci. Rep.">
        <title>Genomic signatures of local adaptation to the degree of environmental predictability in rotifers.</title>
        <authorList>
            <person name="Franch-Gras L."/>
            <person name="Hahn C."/>
            <person name="Garcia-Roger E.M."/>
            <person name="Carmona M.J."/>
            <person name="Serra M."/>
            <person name="Gomez A."/>
        </authorList>
    </citation>
    <scope>NUCLEOTIDE SEQUENCE [LARGE SCALE GENOMIC DNA]</scope>
    <source>
        <strain evidence="11">HYR1</strain>
    </source>
</reference>
<proteinExistence type="inferred from homology"/>
<evidence type="ECO:0000256" key="1">
    <source>
        <dbReference type="ARBA" id="ARBA00004477"/>
    </source>
</evidence>
<evidence type="ECO:0000256" key="9">
    <source>
        <dbReference type="ARBA" id="ARBA00038370"/>
    </source>
</evidence>
<dbReference type="Proteomes" id="UP000276133">
    <property type="component" value="Unassembled WGS sequence"/>
</dbReference>
<dbReference type="AlphaFoldDB" id="A0A3M7QR08"/>
<dbReference type="OrthoDB" id="202672at2759"/>
<protein>
    <submittedName>
        <fullName evidence="11">Serine palmitoyltransferase small subunit B</fullName>
    </submittedName>
</protein>
<name>A0A3M7QR08_BRAPC</name>
<dbReference type="EMBL" id="REGN01005429">
    <property type="protein sequence ID" value="RNA13405.1"/>
    <property type="molecule type" value="Genomic_DNA"/>
</dbReference>